<dbReference type="InterPro" id="IPR000276">
    <property type="entry name" value="GPCR_Rhodpsn"/>
</dbReference>
<comment type="similarity">
    <text evidence="8">Belongs to the G-protein coupled receptor 1 family.</text>
</comment>
<feature type="transmembrane region" description="Helical" evidence="9">
    <location>
        <begin position="305"/>
        <end position="329"/>
    </location>
</feature>
<gene>
    <name evidence="11" type="ORF">DPMN_067041</name>
</gene>
<dbReference type="EMBL" id="JAIWYP010000014">
    <property type="protein sequence ID" value="KAH3707631.1"/>
    <property type="molecule type" value="Genomic_DNA"/>
</dbReference>
<sequence>MPCNGEEFGHSYFCLPMGDHEKSYFTFFSEYNRLGHGAAIFEAIVLNVIFCLSLLVNLIVIWYMWRSKLRKTVTNYFVLNLVLADIAFVITAPLTAYIRLQATWTLGQGMCSFVVYWILVCGTVTIWLMTAISIDRYTNVTHVTSSPARVRLWKVFGISFAIWTTCVLSFLPVSVFFRVRDTRFENSSVKFCTLIWPDTNHVYSMVFTVLVSVVCYIFPVAIISTNYYRIYQKYSESKRAVENFNSDNIMRAQQPDSRHQRNKKVVRTLIVLVMAFIVMWLPVSIVLGVIEYDVSHGHNRIPSSVLIWATALAYLNTLVNAFIYGSMFIDLRRMRLLCRKWIPGRDRNKIAVGPATHVIDPTINICN</sequence>
<dbReference type="GO" id="GO:0005886">
    <property type="term" value="C:plasma membrane"/>
    <property type="evidence" value="ECO:0007669"/>
    <property type="project" value="TreeGrafter"/>
</dbReference>
<keyword evidence="7 8" id="KW-0807">Transducer</keyword>
<feature type="transmembrane region" description="Helical" evidence="9">
    <location>
        <begin position="203"/>
        <end position="228"/>
    </location>
</feature>
<name>A0A9D3YYX6_DREPO</name>
<reference evidence="11" key="2">
    <citation type="submission" date="2020-11" db="EMBL/GenBank/DDBJ databases">
        <authorList>
            <person name="McCartney M.A."/>
            <person name="Auch B."/>
            <person name="Kono T."/>
            <person name="Mallez S."/>
            <person name="Becker A."/>
            <person name="Gohl D.M."/>
            <person name="Silverstein K.A.T."/>
            <person name="Koren S."/>
            <person name="Bechman K.B."/>
            <person name="Herman A."/>
            <person name="Abrahante J.E."/>
            <person name="Garbe J."/>
        </authorList>
    </citation>
    <scope>NUCLEOTIDE SEQUENCE</scope>
    <source>
        <strain evidence="11">Duluth1</strain>
        <tissue evidence="11">Whole animal</tissue>
    </source>
</reference>
<comment type="subcellular location">
    <subcellularLocation>
        <location evidence="1">Membrane</location>
        <topology evidence="1">Multi-pass membrane protein</topology>
    </subcellularLocation>
</comment>
<dbReference type="Gene3D" id="1.20.1070.10">
    <property type="entry name" value="Rhodopsin 7-helix transmembrane proteins"/>
    <property type="match status" value="1"/>
</dbReference>
<dbReference type="SUPFAM" id="SSF81321">
    <property type="entry name" value="Family A G protein-coupled receptor-like"/>
    <property type="match status" value="1"/>
</dbReference>
<dbReference type="AlphaFoldDB" id="A0A9D3YYX6"/>
<feature type="transmembrane region" description="Helical" evidence="9">
    <location>
        <begin position="113"/>
        <end position="134"/>
    </location>
</feature>
<dbReference type="PANTHER" id="PTHR45695:SF37">
    <property type="entry name" value="FREE FATTY ACID RECEPTOR 4-LIKE"/>
    <property type="match status" value="1"/>
</dbReference>
<keyword evidence="12" id="KW-1185">Reference proteome</keyword>
<dbReference type="GO" id="GO:0004930">
    <property type="term" value="F:G protein-coupled receptor activity"/>
    <property type="evidence" value="ECO:0007669"/>
    <property type="project" value="UniProtKB-KW"/>
</dbReference>
<dbReference type="PROSITE" id="PS50262">
    <property type="entry name" value="G_PROTEIN_RECEP_F1_2"/>
    <property type="match status" value="1"/>
</dbReference>
<feature type="transmembrane region" description="Helical" evidence="9">
    <location>
        <begin position="155"/>
        <end position="177"/>
    </location>
</feature>
<evidence type="ECO:0000256" key="3">
    <source>
        <dbReference type="ARBA" id="ARBA00022989"/>
    </source>
</evidence>
<evidence type="ECO:0000256" key="9">
    <source>
        <dbReference type="SAM" id="Phobius"/>
    </source>
</evidence>
<evidence type="ECO:0000256" key="8">
    <source>
        <dbReference type="RuleBase" id="RU000688"/>
    </source>
</evidence>
<comment type="caution">
    <text evidence="11">The sequence shown here is derived from an EMBL/GenBank/DDBJ whole genome shotgun (WGS) entry which is preliminary data.</text>
</comment>
<dbReference type="Pfam" id="PF00001">
    <property type="entry name" value="7tm_1"/>
    <property type="match status" value="1"/>
</dbReference>
<evidence type="ECO:0000313" key="11">
    <source>
        <dbReference type="EMBL" id="KAH3707631.1"/>
    </source>
</evidence>
<feature type="transmembrane region" description="Helical" evidence="9">
    <location>
        <begin position="77"/>
        <end position="98"/>
    </location>
</feature>
<evidence type="ECO:0000313" key="12">
    <source>
        <dbReference type="Proteomes" id="UP000828390"/>
    </source>
</evidence>
<feature type="transmembrane region" description="Helical" evidence="9">
    <location>
        <begin position="268"/>
        <end position="290"/>
    </location>
</feature>
<dbReference type="CDD" id="cd00637">
    <property type="entry name" value="7tm_classA_rhodopsin-like"/>
    <property type="match status" value="1"/>
</dbReference>
<evidence type="ECO:0000256" key="2">
    <source>
        <dbReference type="ARBA" id="ARBA00022692"/>
    </source>
</evidence>
<keyword evidence="6 8" id="KW-0675">Receptor</keyword>
<dbReference type="InterPro" id="IPR017452">
    <property type="entry name" value="GPCR_Rhodpsn_7TM"/>
</dbReference>
<accession>A0A9D3YYX6</accession>
<reference evidence="11" key="1">
    <citation type="journal article" date="2019" name="bioRxiv">
        <title>The Genome of the Zebra Mussel, Dreissena polymorpha: A Resource for Invasive Species Research.</title>
        <authorList>
            <person name="McCartney M.A."/>
            <person name="Auch B."/>
            <person name="Kono T."/>
            <person name="Mallez S."/>
            <person name="Zhang Y."/>
            <person name="Obille A."/>
            <person name="Becker A."/>
            <person name="Abrahante J.E."/>
            <person name="Garbe J."/>
            <person name="Badalamenti J.P."/>
            <person name="Herman A."/>
            <person name="Mangelson H."/>
            <person name="Liachko I."/>
            <person name="Sullivan S."/>
            <person name="Sone E.D."/>
            <person name="Koren S."/>
            <person name="Silverstein K.A.T."/>
            <person name="Beckman K.B."/>
            <person name="Gohl D.M."/>
        </authorList>
    </citation>
    <scope>NUCLEOTIDE SEQUENCE</scope>
    <source>
        <strain evidence="11">Duluth1</strain>
        <tissue evidence="11">Whole animal</tissue>
    </source>
</reference>
<evidence type="ECO:0000256" key="4">
    <source>
        <dbReference type="ARBA" id="ARBA00023040"/>
    </source>
</evidence>
<dbReference type="PANTHER" id="PTHR45695">
    <property type="entry name" value="LEUCOKININ RECEPTOR-RELATED"/>
    <property type="match status" value="1"/>
</dbReference>
<evidence type="ECO:0000256" key="6">
    <source>
        <dbReference type="ARBA" id="ARBA00023170"/>
    </source>
</evidence>
<feature type="transmembrane region" description="Helical" evidence="9">
    <location>
        <begin position="38"/>
        <end position="65"/>
    </location>
</feature>
<feature type="domain" description="G-protein coupled receptors family 1 profile" evidence="10">
    <location>
        <begin position="56"/>
        <end position="324"/>
    </location>
</feature>
<keyword evidence="2 8" id="KW-0812">Transmembrane</keyword>
<keyword evidence="3 9" id="KW-1133">Transmembrane helix</keyword>
<evidence type="ECO:0000256" key="5">
    <source>
        <dbReference type="ARBA" id="ARBA00023136"/>
    </source>
</evidence>
<proteinExistence type="inferred from homology"/>
<dbReference type="PROSITE" id="PS00237">
    <property type="entry name" value="G_PROTEIN_RECEP_F1_1"/>
    <property type="match status" value="1"/>
</dbReference>
<evidence type="ECO:0000256" key="7">
    <source>
        <dbReference type="ARBA" id="ARBA00023224"/>
    </source>
</evidence>
<organism evidence="11 12">
    <name type="scientific">Dreissena polymorpha</name>
    <name type="common">Zebra mussel</name>
    <name type="synonym">Mytilus polymorpha</name>
    <dbReference type="NCBI Taxonomy" id="45954"/>
    <lineage>
        <taxon>Eukaryota</taxon>
        <taxon>Metazoa</taxon>
        <taxon>Spiralia</taxon>
        <taxon>Lophotrochozoa</taxon>
        <taxon>Mollusca</taxon>
        <taxon>Bivalvia</taxon>
        <taxon>Autobranchia</taxon>
        <taxon>Heteroconchia</taxon>
        <taxon>Euheterodonta</taxon>
        <taxon>Imparidentia</taxon>
        <taxon>Neoheterodontei</taxon>
        <taxon>Myida</taxon>
        <taxon>Dreissenoidea</taxon>
        <taxon>Dreissenidae</taxon>
        <taxon>Dreissena</taxon>
    </lineage>
</organism>
<evidence type="ECO:0000259" key="10">
    <source>
        <dbReference type="PROSITE" id="PS50262"/>
    </source>
</evidence>
<keyword evidence="5 9" id="KW-0472">Membrane</keyword>
<keyword evidence="4 8" id="KW-0297">G-protein coupled receptor</keyword>
<dbReference type="PRINTS" id="PR00237">
    <property type="entry name" value="GPCRRHODOPSN"/>
</dbReference>
<dbReference type="Proteomes" id="UP000828390">
    <property type="component" value="Unassembled WGS sequence"/>
</dbReference>
<protein>
    <recommendedName>
        <fullName evidence="10">G-protein coupled receptors family 1 profile domain-containing protein</fullName>
    </recommendedName>
</protein>
<evidence type="ECO:0000256" key="1">
    <source>
        <dbReference type="ARBA" id="ARBA00004141"/>
    </source>
</evidence>